<feature type="chain" id="PRO_5046141643" description="Flp pilus assembly protein TadD" evidence="2">
    <location>
        <begin position="27"/>
        <end position="271"/>
    </location>
</feature>
<dbReference type="InterPro" id="IPR011990">
    <property type="entry name" value="TPR-like_helical_dom_sf"/>
</dbReference>
<accession>A0ABM9A0M5</accession>
<dbReference type="PROSITE" id="PS51257">
    <property type="entry name" value="PROKAR_LIPOPROTEIN"/>
    <property type="match status" value="1"/>
</dbReference>
<keyword evidence="4" id="KW-1185">Reference proteome</keyword>
<protein>
    <recommendedName>
        <fullName evidence="5">Flp pilus assembly protein TadD</fullName>
    </recommendedName>
</protein>
<feature type="region of interest" description="Disordered" evidence="1">
    <location>
        <begin position="245"/>
        <end position="271"/>
    </location>
</feature>
<dbReference type="SUPFAM" id="SSF48452">
    <property type="entry name" value="TPR-like"/>
    <property type="match status" value="1"/>
</dbReference>
<gene>
    <name evidence="3" type="ORF">VMF7928_00891</name>
</gene>
<name>A0ABM9A0M5_9VIBR</name>
<dbReference type="EMBL" id="CAKLDM010000001">
    <property type="protein sequence ID" value="CAH0537055.1"/>
    <property type="molecule type" value="Genomic_DNA"/>
</dbReference>
<organism evidence="3 4">
    <name type="scientific">Vibrio marisflavi CECT 7928</name>
    <dbReference type="NCBI Taxonomy" id="634439"/>
    <lineage>
        <taxon>Bacteria</taxon>
        <taxon>Pseudomonadati</taxon>
        <taxon>Pseudomonadota</taxon>
        <taxon>Gammaproteobacteria</taxon>
        <taxon>Vibrionales</taxon>
        <taxon>Vibrionaceae</taxon>
        <taxon>Vibrio</taxon>
    </lineage>
</organism>
<reference evidence="3" key="1">
    <citation type="submission" date="2021-11" db="EMBL/GenBank/DDBJ databases">
        <authorList>
            <person name="Rodrigo-Torres L."/>
            <person name="Arahal R. D."/>
            <person name="Lucena T."/>
        </authorList>
    </citation>
    <scope>NUCLEOTIDE SEQUENCE</scope>
    <source>
        <strain evidence="3">CECT 7928</strain>
    </source>
</reference>
<dbReference type="RefSeq" id="WP_237360267.1">
    <property type="nucleotide sequence ID" value="NZ_CAKLDM010000001.1"/>
</dbReference>
<keyword evidence="2" id="KW-0732">Signal</keyword>
<evidence type="ECO:0000313" key="4">
    <source>
        <dbReference type="Proteomes" id="UP000838748"/>
    </source>
</evidence>
<feature type="signal peptide" evidence="2">
    <location>
        <begin position="1"/>
        <end position="26"/>
    </location>
</feature>
<dbReference type="Gene3D" id="1.25.40.10">
    <property type="entry name" value="Tetratricopeptide repeat domain"/>
    <property type="match status" value="1"/>
</dbReference>
<feature type="compositionally biased region" description="Basic residues" evidence="1">
    <location>
        <begin position="257"/>
        <end position="271"/>
    </location>
</feature>
<proteinExistence type="predicted"/>
<evidence type="ECO:0000256" key="1">
    <source>
        <dbReference type="SAM" id="MobiDB-lite"/>
    </source>
</evidence>
<evidence type="ECO:0008006" key="5">
    <source>
        <dbReference type="Google" id="ProtNLM"/>
    </source>
</evidence>
<evidence type="ECO:0000313" key="3">
    <source>
        <dbReference type="EMBL" id="CAH0537055.1"/>
    </source>
</evidence>
<sequence>MKLFSKIAVCLAILLAAGCASNPAQNTDSSVESALIVTKNYQGLIKLYRKQLKQKDSADTRIKLAQAYLNYGDPNSAIFTIKPVNKTEPSVASLVVQANAQLDVNKTMSALSSAISADHIDPNNGEVENLLGVIYATDSNYAKARHYFNLAREHFYDDVKVTNNLVVLDILQSKYQQAVDRIMPMYKNNQADKQMMANLVIAVAKSKNLQLLESILEPKYSDRAIAQLYLTLQTTEAVTALPLHHSKPASASQVNKKPSKLAKSHHKKGKK</sequence>
<dbReference type="Proteomes" id="UP000838748">
    <property type="component" value="Unassembled WGS sequence"/>
</dbReference>
<evidence type="ECO:0000256" key="2">
    <source>
        <dbReference type="SAM" id="SignalP"/>
    </source>
</evidence>
<comment type="caution">
    <text evidence="3">The sequence shown here is derived from an EMBL/GenBank/DDBJ whole genome shotgun (WGS) entry which is preliminary data.</text>
</comment>